<keyword evidence="6" id="KW-1185">Reference proteome</keyword>
<evidence type="ECO:0000313" key="5">
    <source>
        <dbReference type="EMBL" id="QRV14253.1"/>
    </source>
</evidence>
<dbReference type="InterPro" id="IPR041664">
    <property type="entry name" value="AAA_16"/>
</dbReference>
<keyword evidence="1" id="KW-0235">DNA replication</keyword>
<reference evidence="5 6" key="1">
    <citation type="submission" date="2021-01" db="EMBL/GenBank/DDBJ databases">
        <title>Genome Sequence and Methylation Pattern of Haloterrigena salifodinae BOL5-1, An Extremely Halophilic Archaeon from a Bolivian Salt Mine.</title>
        <authorList>
            <person name="DasSarma P."/>
            <person name="Anton B.P."/>
            <person name="DasSarma S.L."/>
            <person name="von Ehrenheim H.A.L."/>
            <person name="Martinez F.L."/>
            <person name="Guzman D."/>
            <person name="Roberts R.J."/>
            <person name="DasSarma S."/>
        </authorList>
    </citation>
    <scope>NUCLEOTIDE SEQUENCE [LARGE SCALE GENOMIC DNA]</scope>
    <source>
        <strain evidence="5 6">BOL5-1</strain>
    </source>
</reference>
<dbReference type="InterPro" id="IPR027417">
    <property type="entry name" value="P-loop_NTPase"/>
</dbReference>
<evidence type="ECO:0000259" key="4">
    <source>
        <dbReference type="SMART" id="SM00382"/>
    </source>
</evidence>
<evidence type="ECO:0000256" key="2">
    <source>
        <dbReference type="ARBA" id="ARBA00022741"/>
    </source>
</evidence>
<dbReference type="GO" id="GO:0005524">
    <property type="term" value="F:ATP binding"/>
    <property type="evidence" value="ECO:0007669"/>
    <property type="project" value="UniProtKB-KW"/>
</dbReference>
<accession>A0A8T8DYD6</accession>
<dbReference type="SUPFAM" id="SSF52540">
    <property type="entry name" value="P-loop containing nucleoside triphosphate hydrolases"/>
    <property type="match status" value="1"/>
</dbReference>
<gene>
    <name evidence="5" type="ORF">JMJ58_15065</name>
</gene>
<dbReference type="Pfam" id="PF13191">
    <property type="entry name" value="AAA_16"/>
    <property type="match status" value="1"/>
</dbReference>
<proteinExistence type="predicted"/>
<protein>
    <submittedName>
        <fullName evidence="5">AAA family ATPase</fullName>
    </submittedName>
</protein>
<name>A0A8T8DYD6_9EURY</name>
<dbReference type="InterPro" id="IPR055237">
    <property type="entry name" value="Cdc6_lid"/>
</dbReference>
<dbReference type="SMART" id="SM00382">
    <property type="entry name" value="AAA"/>
    <property type="match status" value="1"/>
</dbReference>
<dbReference type="AlphaFoldDB" id="A0A8T8DYD6"/>
<dbReference type="Pfam" id="PF22703">
    <property type="entry name" value="Cdc6_lid"/>
    <property type="match status" value="1"/>
</dbReference>
<dbReference type="Gene3D" id="3.40.50.300">
    <property type="entry name" value="P-loop containing nucleotide triphosphate hydrolases"/>
    <property type="match status" value="1"/>
</dbReference>
<dbReference type="GO" id="GO:0006260">
    <property type="term" value="P:DNA replication"/>
    <property type="evidence" value="ECO:0007669"/>
    <property type="project" value="UniProtKB-KW"/>
</dbReference>
<dbReference type="EMBL" id="CP069188">
    <property type="protein sequence ID" value="QRV14253.1"/>
    <property type="molecule type" value="Genomic_DNA"/>
</dbReference>
<dbReference type="RefSeq" id="WP_204747111.1">
    <property type="nucleotide sequence ID" value="NZ_CP069188.1"/>
</dbReference>
<evidence type="ECO:0000256" key="3">
    <source>
        <dbReference type="ARBA" id="ARBA00022840"/>
    </source>
</evidence>
<sequence>MIADPRVFDDKFVPPDLLHRQDEIEQLLRRFTTVHPAETDALISGPSGVGKSLLARKAVGRLGQQYGTTSVCIDSLGKTTGGVLRAILEAHPRGPNDVAQTIPTSKTCQQLRAVIAEDSETVVVLDEGDDLPETEAISELMEIKDVTVVAIAHNGTNWLSRLDVDDGHPFDQAHVELGRYGVDELADILERRALQGLHGDVISRSQLEAIADEVAGVARKGIQSLRAAAELARKRGHHRIRDRDVDDAYERARHRIREMNLESLPWHHQVLYAIVHDAGEITGPELHNRYDAIADDVYAGSPVHPIGKRARRDKFPKLEKYDLICYDGPTRDRLYWVVDEDVEPVIDYPSKTFKPS</sequence>
<keyword evidence="3" id="KW-0067">ATP-binding</keyword>
<dbReference type="Proteomes" id="UP000637819">
    <property type="component" value="Chromosome"/>
</dbReference>
<evidence type="ECO:0000256" key="1">
    <source>
        <dbReference type="ARBA" id="ARBA00022705"/>
    </source>
</evidence>
<dbReference type="OrthoDB" id="270161at2157"/>
<organism evidence="5 6">
    <name type="scientific">Haloterrigena salifodinae</name>
    <dbReference type="NCBI Taxonomy" id="2675099"/>
    <lineage>
        <taxon>Archaea</taxon>
        <taxon>Methanobacteriati</taxon>
        <taxon>Methanobacteriota</taxon>
        <taxon>Stenosarchaea group</taxon>
        <taxon>Halobacteria</taxon>
        <taxon>Halobacteriales</taxon>
        <taxon>Natrialbaceae</taxon>
        <taxon>Haloterrigena</taxon>
    </lineage>
</organism>
<dbReference type="Gene3D" id="1.10.8.60">
    <property type="match status" value="1"/>
</dbReference>
<evidence type="ECO:0000313" key="6">
    <source>
        <dbReference type="Proteomes" id="UP000637819"/>
    </source>
</evidence>
<dbReference type="GeneID" id="62876471"/>
<feature type="domain" description="AAA+ ATPase" evidence="4">
    <location>
        <begin position="37"/>
        <end position="179"/>
    </location>
</feature>
<dbReference type="KEGG" id="hsal:JMJ58_15065"/>
<dbReference type="InterPro" id="IPR003593">
    <property type="entry name" value="AAA+_ATPase"/>
</dbReference>
<keyword evidence="2" id="KW-0547">Nucleotide-binding</keyword>